<dbReference type="CDD" id="cd06261">
    <property type="entry name" value="TM_PBP2"/>
    <property type="match status" value="1"/>
</dbReference>
<dbReference type="Gene3D" id="1.10.3720.10">
    <property type="entry name" value="MetI-like"/>
    <property type="match status" value="1"/>
</dbReference>
<evidence type="ECO:0000313" key="9">
    <source>
        <dbReference type="EMBL" id="RZT66429.1"/>
    </source>
</evidence>
<feature type="transmembrane region" description="Helical" evidence="7">
    <location>
        <begin position="244"/>
        <end position="268"/>
    </location>
</feature>
<comment type="subcellular location">
    <subcellularLocation>
        <location evidence="1 7">Cell membrane</location>
        <topology evidence="1 7">Multi-pass membrane protein</topology>
    </subcellularLocation>
</comment>
<evidence type="ECO:0000256" key="3">
    <source>
        <dbReference type="ARBA" id="ARBA00022475"/>
    </source>
</evidence>
<keyword evidence="10" id="KW-1185">Reference proteome</keyword>
<name>A0A4V6MD09_9MICO</name>
<dbReference type="PANTHER" id="PTHR43005:SF1">
    <property type="entry name" value="SPERMIDINE_PUTRESCINE TRANSPORT SYSTEM PERMEASE PROTEIN"/>
    <property type="match status" value="1"/>
</dbReference>
<feature type="transmembrane region" description="Helical" evidence="7">
    <location>
        <begin position="274"/>
        <end position="295"/>
    </location>
</feature>
<comment type="caution">
    <text evidence="9">The sequence shown here is derived from an EMBL/GenBank/DDBJ whole genome shotgun (WGS) entry which is preliminary data.</text>
</comment>
<evidence type="ECO:0000256" key="4">
    <source>
        <dbReference type="ARBA" id="ARBA00022692"/>
    </source>
</evidence>
<evidence type="ECO:0000256" key="7">
    <source>
        <dbReference type="RuleBase" id="RU363032"/>
    </source>
</evidence>
<evidence type="ECO:0000256" key="2">
    <source>
        <dbReference type="ARBA" id="ARBA00022448"/>
    </source>
</evidence>
<dbReference type="GO" id="GO:0055085">
    <property type="term" value="P:transmembrane transport"/>
    <property type="evidence" value="ECO:0007669"/>
    <property type="project" value="InterPro"/>
</dbReference>
<feature type="transmembrane region" description="Helical" evidence="7">
    <location>
        <begin position="176"/>
        <end position="198"/>
    </location>
</feature>
<organism evidence="9 10">
    <name type="scientific">Microcella alkaliphila</name>
    <dbReference type="NCBI Taxonomy" id="279828"/>
    <lineage>
        <taxon>Bacteria</taxon>
        <taxon>Bacillati</taxon>
        <taxon>Actinomycetota</taxon>
        <taxon>Actinomycetes</taxon>
        <taxon>Micrococcales</taxon>
        <taxon>Microbacteriaceae</taxon>
        <taxon>Microcella</taxon>
    </lineage>
</organism>
<proteinExistence type="inferred from homology"/>
<dbReference type="PROSITE" id="PS50928">
    <property type="entry name" value="ABC_TM1"/>
    <property type="match status" value="1"/>
</dbReference>
<comment type="similarity">
    <text evidence="7">Belongs to the binding-protein-dependent transport system permease family.</text>
</comment>
<dbReference type="Pfam" id="PF00528">
    <property type="entry name" value="BPD_transp_1"/>
    <property type="match status" value="1"/>
</dbReference>
<feature type="domain" description="ABC transmembrane type-1" evidence="8">
    <location>
        <begin position="82"/>
        <end position="295"/>
    </location>
</feature>
<dbReference type="PANTHER" id="PTHR43005">
    <property type="entry name" value="BLR7065 PROTEIN"/>
    <property type="match status" value="1"/>
</dbReference>
<reference evidence="9 10" key="1">
    <citation type="journal article" date="2015" name="Stand. Genomic Sci.">
        <title>Genomic Encyclopedia of Bacterial and Archaeal Type Strains, Phase III: the genomes of soil and plant-associated and newly described type strains.</title>
        <authorList>
            <person name="Whitman W.B."/>
            <person name="Woyke T."/>
            <person name="Klenk H.P."/>
            <person name="Zhou Y."/>
            <person name="Lilburn T.G."/>
            <person name="Beck B.J."/>
            <person name="De Vos P."/>
            <person name="Vandamme P."/>
            <person name="Eisen J.A."/>
            <person name="Garrity G."/>
            <person name="Hugenholtz P."/>
            <person name="Kyrpides N.C."/>
        </authorList>
    </citation>
    <scope>NUCLEOTIDE SEQUENCE [LARGE SCALE GENOMIC DNA]</scope>
    <source>
        <strain evidence="9 10">AC4r</strain>
    </source>
</reference>
<evidence type="ECO:0000256" key="5">
    <source>
        <dbReference type="ARBA" id="ARBA00022989"/>
    </source>
</evidence>
<evidence type="ECO:0000259" key="8">
    <source>
        <dbReference type="PROSITE" id="PS50928"/>
    </source>
</evidence>
<feature type="transmembrane region" description="Helical" evidence="7">
    <location>
        <begin position="21"/>
        <end position="42"/>
    </location>
</feature>
<dbReference type="InterPro" id="IPR035906">
    <property type="entry name" value="MetI-like_sf"/>
</dbReference>
<dbReference type="InterPro" id="IPR000515">
    <property type="entry name" value="MetI-like"/>
</dbReference>
<dbReference type="GO" id="GO:0005886">
    <property type="term" value="C:plasma membrane"/>
    <property type="evidence" value="ECO:0007669"/>
    <property type="project" value="UniProtKB-SubCell"/>
</dbReference>
<evidence type="ECO:0000256" key="6">
    <source>
        <dbReference type="ARBA" id="ARBA00023136"/>
    </source>
</evidence>
<dbReference type="EMBL" id="SGXT01000004">
    <property type="protein sequence ID" value="RZT66429.1"/>
    <property type="molecule type" value="Genomic_DNA"/>
</dbReference>
<keyword evidence="5 7" id="KW-1133">Transmembrane helix</keyword>
<dbReference type="AlphaFoldDB" id="A0A4V6MD09"/>
<keyword evidence="4 7" id="KW-0812">Transmembrane</keyword>
<evidence type="ECO:0000256" key="1">
    <source>
        <dbReference type="ARBA" id="ARBA00004651"/>
    </source>
</evidence>
<sequence length="305" mass="32995">MRGGRTPGTARLSYESRKRRTQLLFVAPAVVFLAAFAVFPIIQLFRMSVSDVRVSNLGSDWQFVGLENVVRNLGQGAFGGVVVNTLLFVAIVTTIGLIGGLAVAILLAKSGRWSATILALLVFVWALPPVVNGSVWKFLLGTQGLINSVLLDLGLIDSAVPFLFDDRIALLSVAMVNAWVVIPFNALVFRASIISIPAEAFEAARVDGASRWQEIRFITIPAVRPTSLVLFVLTVVYGFRSFDFIYVMTFGGPGTATTTLPFLGYVQAFIRFDFGLGSATAVIAVLMVAVLAVIYSRSVRREEIG</sequence>
<feature type="transmembrane region" description="Helical" evidence="7">
    <location>
        <begin position="86"/>
        <end position="108"/>
    </location>
</feature>
<keyword evidence="3" id="KW-1003">Cell membrane</keyword>
<keyword evidence="6 7" id="KW-0472">Membrane</keyword>
<dbReference type="SUPFAM" id="SSF161098">
    <property type="entry name" value="MetI-like"/>
    <property type="match status" value="1"/>
</dbReference>
<keyword evidence="2 7" id="KW-0813">Transport</keyword>
<dbReference type="Proteomes" id="UP000292408">
    <property type="component" value="Unassembled WGS sequence"/>
</dbReference>
<accession>A0A4V6MD09</accession>
<feature type="transmembrane region" description="Helical" evidence="7">
    <location>
        <begin position="218"/>
        <end position="237"/>
    </location>
</feature>
<feature type="transmembrane region" description="Helical" evidence="7">
    <location>
        <begin position="115"/>
        <end position="139"/>
    </location>
</feature>
<evidence type="ECO:0000313" key="10">
    <source>
        <dbReference type="Proteomes" id="UP000292408"/>
    </source>
</evidence>
<protein>
    <submittedName>
        <fullName evidence="9">Carbohydrate ABC transporter membrane protein 1 (CUT1 family)</fullName>
    </submittedName>
</protein>
<gene>
    <name evidence="9" type="ORF">EV140_0103</name>
</gene>